<feature type="compositionally biased region" description="Low complexity" evidence="1">
    <location>
        <begin position="112"/>
        <end position="123"/>
    </location>
</feature>
<organism evidence="2 3">
    <name type="scientific">Saccharothrix espanaensis (strain ATCC 51144 / DSM 44229 / JCM 9112 / NBRC 15066 / NRRL 15764)</name>
    <dbReference type="NCBI Taxonomy" id="1179773"/>
    <lineage>
        <taxon>Bacteria</taxon>
        <taxon>Bacillati</taxon>
        <taxon>Actinomycetota</taxon>
        <taxon>Actinomycetes</taxon>
        <taxon>Pseudonocardiales</taxon>
        <taxon>Pseudonocardiaceae</taxon>
        <taxon>Saccharothrix</taxon>
    </lineage>
</organism>
<gene>
    <name evidence="2" type="ordered locus">BN6_47810</name>
</gene>
<keyword evidence="3" id="KW-1185">Reference proteome</keyword>
<accession>K0K143</accession>
<dbReference type="eggNOG" id="COG1231">
    <property type="taxonomic scope" value="Bacteria"/>
</dbReference>
<proteinExistence type="predicted"/>
<dbReference type="PATRIC" id="fig|1179773.3.peg.4790"/>
<protein>
    <submittedName>
        <fullName evidence="2">Putative L-amino-acid oxidase</fullName>
        <ecNumber evidence="2">1.4.3.4</ecNumber>
    </submittedName>
</protein>
<dbReference type="RefSeq" id="WP_015102168.1">
    <property type="nucleotide sequence ID" value="NC_019673.1"/>
</dbReference>
<dbReference type="KEGG" id="sesp:BN6_47810"/>
<keyword evidence="2" id="KW-0560">Oxidoreductase</keyword>
<evidence type="ECO:0000256" key="1">
    <source>
        <dbReference type="SAM" id="MobiDB-lite"/>
    </source>
</evidence>
<dbReference type="Gene3D" id="1.20.1440.240">
    <property type="match status" value="1"/>
</dbReference>
<dbReference type="AlphaFoldDB" id="K0K143"/>
<dbReference type="GO" id="GO:0097621">
    <property type="term" value="F:monoamine oxidase activity"/>
    <property type="evidence" value="ECO:0007669"/>
    <property type="project" value="UniProtKB-EC"/>
</dbReference>
<dbReference type="HOGENOM" id="CLU_2013625_0_0_11"/>
<dbReference type="EC" id="1.4.3.4" evidence="2"/>
<feature type="region of interest" description="Disordered" evidence="1">
    <location>
        <begin position="84"/>
        <end position="123"/>
    </location>
</feature>
<dbReference type="Proteomes" id="UP000006281">
    <property type="component" value="Chromosome"/>
</dbReference>
<dbReference type="STRING" id="1179773.BN6_47810"/>
<name>K0K143_SACES</name>
<evidence type="ECO:0000313" key="3">
    <source>
        <dbReference type="Proteomes" id="UP000006281"/>
    </source>
</evidence>
<evidence type="ECO:0000313" key="2">
    <source>
        <dbReference type="EMBL" id="CCH32056.1"/>
    </source>
</evidence>
<sequence>MITLDYCRELGIPIEPFADQNADAHLYHDAVDPRATTMRAAKADTFGYLSELPAKPTDRGALDGELSPEDKDRLLAFLESFGSIGGRAGPDPVPVRGPVDHQPGGRGGGRLPGPARRAPGGSR</sequence>
<dbReference type="EMBL" id="HE804045">
    <property type="protein sequence ID" value="CCH32056.1"/>
    <property type="molecule type" value="Genomic_DNA"/>
</dbReference>
<reference evidence="2 3" key="1">
    <citation type="journal article" date="2012" name="BMC Genomics">
        <title>Complete genome sequence of Saccharothrix espanaensis DSM 44229T and comparison to the other completely sequenced Pseudonocardiaceae.</title>
        <authorList>
            <person name="Strobel T."/>
            <person name="Al-Dilaimi A."/>
            <person name="Blom J."/>
            <person name="Gessner A."/>
            <person name="Kalinowski J."/>
            <person name="Luzhetska M."/>
            <person name="Puhler A."/>
            <person name="Szczepanowski R."/>
            <person name="Bechthold A."/>
            <person name="Ruckert C."/>
        </authorList>
    </citation>
    <scope>NUCLEOTIDE SEQUENCE [LARGE SCALE GENOMIC DNA]</scope>
    <source>
        <strain evidence="3">ATCC 51144 / DSM 44229 / JCM 9112 / NBRC 15066 / NRRL 15764</strain>
    </source>
</reference>